<accession>A0A7M1SRC0</accession>
<evidence type="ECO:0000313" key="2">
    <source>
        <dbReference type="Proteomes" id="UP000593758"/>
    </source>
</evidence>
<evidence type="ECO:0000313" key="1">
    <source>
        <dbReference type="EMBL" id="QOR69133.1"/>
    </source>
</evidence>
<dbReference type="EMBL" id="CP063169">
    <property type="protein sequence ID" value="QOR69133.1"/>
    <property type="molecule type" value="Genomic_DNA"/>
</dbReference>
<dbReference type="AlphaFoldDB" id="A0A7M1SRC0"/>
<reference evidence="1 2" key="1">
    <citation type="submission" date="2020-10" db="EMBL/GenBank/DDBJ databases">
        <title>Haloactinobacterium sp. RN3S43, a bacterium isolated from saline soil.</title>
        <authorList>
            <person name="Sun J.-Q."/>
        </authorList>
    </citation>
    <scope>NUCLEOTIDE SEQUENCE [LARGE SCALE GENOMIC DNA]</scope>
    <source>
        <strain evidence="1 2">RN3S43</strain>
    </source>
</reference>
<sequence length="71" mass="7965">MNHTLATDAPEAEVLRVSRRFTHVRCPYCSREHKHVVLAPGAQRFAPACGMHLNPDDRARGYVFTTGKETS</sequence>
<organism evidence="1 2">
    <name type="scientific">Ruania alkalisoli</name>
    <dbReference type="NCBI Taxonomy" id="2779775"/>
    <lineage>
        <taxon>Bacteria</taxon>
        <taxon>Bacillati</taxon>
        <taxon>Actinomycetota</taxon>
        <taxon>Actinomycetes</taxon>
        <taxon>Micrococcales</taxon>
        <taxon>Ruaniaceae</taxon>
        <taxon>Ruania</taxon>
    </lineage>
</organism>
<dbReference type="KEGG" id="halt:IM660_10340"/>
<dbReference type="RefSeq" id="WP_193495257.1">
    <property type="nucleotide sequence ID" value="NZ_CP063169.1"/>
</dbReference>
<name>A0A7M1SRC0_9MICO</name>
<gene>
    <name evidence="1" type="ORF">IM660_10340</name>
</gene>
<proteinExistence type="predicted"/>
<protein>
    <submittedName>
        <fullName evidence="1">Uncharacterized protein</fullName>
    </submittedName>
</protein>
<dbReference type="Proteomes" id="UP000593758">
    <property type="component" value="Chromosome"/>
</dbReference>
<keyword evidence="2" id="KW-1185">Reference proteome</keyword>